<comment type="caution">
    <text evidence="2">The sequence shown here is derived from an EMBL/GenBank/DDBJ whole genome shotgun (WGS) entry which is preliminary data.</text>
</comment>
<dbReference type="AlphaFoldDB" id="A0A9D2L9R4"/>
<protein>
    <submittedName>
        <fullName evidence="2">Uncharacterized protein</fullName>
    </submittedName>
</protein>
<proteinExistence type="predicted"/>
<name>A0A9D2L9R4_9FIRM</name>
<evidence type="ECO:0000313" key="2">
    <source>
        <dbReference type="EMBL" id="HJB08623.1"/>
    </source>
</evidence>
<evidence type="ECO:0000256" key="1">
    <source>
        <dbReference type="SAM" id="MobiDB-lite"/>
    </source>
</evidence>
<feature type="region of interest" description="Disordered" evidence="1">
    <location>
        <begin position="1"/>
        <end position="21"/>
    </location>
</feature>
<dbReference type="Proteomes" id="UP000886804">
    <property type="component" value="Unassembled WGS sequence"/>
</dbReference>
<reference evidence="2" key="1">
    <citation type="journal article" date="2021" name="PeerJ">
        <title>Extensive microbial diversity within the chicken gut microbiome revealed by metagenomics and culture.</title>
        <authorList>
            <person name="Gilroy R."/>
            <person name="Ravi A."/>
            <person name="Getino M."/>
            <person name="Pursley I."/>
            <person name="Horton D.L."/>
            <person name="Alikhan N.F."/>
            <person name="Baker D."/>
            <person name="Gharbi K."/>
            <person name="Hall N."/>
            <person name="Watson M."/>
            <person name="Adriaenssens E.M."/>
            <person name="Foster-Nyarko E."/>
            <person name="Jarju S."/>
            <person name="Secka A."/>
            <person name="Antonio M."/>
            <person name="Oren A."/>
            <person name="Chaudhuri R.R."/>
            <person name="La Ragione R."/>
            <person name="Hildebrand F."/>
            <person name="Pallen M.J."/>
        </authorList>
    </citation>
    <scope>NUCLEOTIDE SEQUENCE</scope>
    <source>
        <strain evidence="2">CHK188-4685</strain>
    </source>
</reference>
<feature type="region of interest" description="Disordered" evidence="1">
    <location>
        <begin position="35"/>
        <end position="91"/>
    </location>
</feature>
<sequence>MSKKNHCELHKDGTFNQEAPGTHITAEMAGACSCDGPAEGPALEGKGNTPVGPGLEGKGNTPVGPGAEGQGNTPAGPAAEGQGNTPAGPGK</sequence>
<evidence type="ECO:0000313" key="3">
    <source>
        <dbReference type="Proteomes" id="UP000886804"/>
    </source>
</evidence>
<accession>A0A9D2L9R4</accession>
<gene>
    <name evidence="2" type="ORF">H9716_12310</name>
</gene>
<organism evidence="2 3">
    <name type="scientific">Candidatus Enterocloster faecavium</name>
    <dbReference type="NCBI Taxonomy" id="2838560"/>
    <lineage>
        <taxon>Bacteria</taxon>
        <taxon>Bacillati</taxon>
        <taxon>Bacillota</taxon>
        <taxon>Clostridia</taxon>
        <taxon>Lachnospirales</taxon>
        <taxon>Lachnospiraceae</taxon>
        <taxon>Enterocloster</taxon>
    </lineage>
</organism>
<feature type="compositionally biased region" description="Basic and acidic residues" evidence="1">
    <location>
        <begin position="1"/>
        <end position="13"/>
    </location>
</feature>
<dbReference type="EMBL" id="DWYS01000145">
    <property type="protein sequence ID" value="HJB08623.1"/>
    <property type="molecule type" value="Genomic_DNA"/>
</dbReference>
<reference evidence="2" key="2">
    <citation type="submission" date="2021-04" db="EMBL/GenBank/DDBJ databases">
        <authorList>
            <person name="Gilroy R."/>
        </authorList>
    </citation>
    <scope>NUCLEOTIDE SEQUENCE</scope>
    <source>
        <strain evidence="2">CHK188-4685</strain>
    </source>
</reference>